<feature type="non-terminal residue" evidence="2">
    <location>
        <position position="1"/>
    </location>
</feature>
<comment type="caution">
    <text evidence="2">The sequence shown here is derived from an EMBL/GenBank/DDBJ whole genome shotgun (WGS) entry which is preliminary data.</text>
</comment>
<protein>
    <submittedName>
        <fullName evidence="2">Uncharacterized protein</fullName>
    </submittedName>
</protein>
<gene>
    <name evidence="2" type="ORF">L9F63_022300</name>
</gene>
<feature type="transmembrane region" description="Helical" evidence="1">
    <location>
        <begin position="35"/>
        <end position="64"/>
    </location>
</feature>
<name>A0AAD7ZMP8_DIPPU</name>
<reference evidence="2" key="2">
    <citation type="submission" date="2023-05" db="EMBL/GenBank/DDBJ databases">
        <authorList>
            <person name="Fouks B."/>
        </authorList>
    </citation>
    <scope>NUCLEOTIDE SEQUENCE</scope>
    <source>
        <strain evidence="2">Stay&amp;Tobe</strain>
        <tissue evidence="2">Testes</tissue>
    </source>
</reference>
<evidence type="ECO:0000313" key="2">
    <source>
        <dbReference type="EMBL" id="KAJ9583338.1"/>
    </source>
</evidence>
<keyword evidence="1" id="KW-0812">Transmembrane</keyword>
<evidence type="ECO:0000256" key="1">
    <source>
        <dbReference type="SAM" id="Phobius"/>
    </source>
</evidence>
<accession>A0AAD7ZMP8</accession>
<keyword evidence="1" id="KW-0472">Membrane</keyword>
<evidence type="ECO:0000313" key="3">
    <source>
        <dbReference type="Proteomes" id="UP001233999"/>
    </source>
</evidence>
<dbReference type="AlphaFoldDB" id="A0AAD7ZMP8"/>
<dbReference type="Proteomes" id="UP001233999">
    <property type="component" value="Unassembled WGS sequence"/>
</dbReference>
<dbReference type="EMBL" id="JASPKZ010007614">
    <property type="protein sequence ID" value="KAJ9583338.1"/>
    <property type="molecule type" value="Genomic_DNA"/>
</dbReference>
<proteinExistence type="predicted"/>
<keyword evidence="3" id="KW-1185">Reference proteome</keyword>
<reference evidence="2" key="1">
    <citation type="journal article" date="2023" name="IScience">
        <title>Live-bearing cockroach genome reveals convergent evolutionary mechanisms linked to viviparity in insects and beyond.</title>
        <authorList>
            <person name="Fouks B."/>
            <person name="Harrison M.C."/>
            <person name="Mikhailova A.A."/>
            <person name="Marchal E."/>
            <person name="English S."/>
            <person name="Carruthers M."/>
            <person name="Jennings E.C."/>
            <person name="Chiamaka E.L."/>
            <person name="Frigard R.A."/>
            <person name="Pippel M."/>
            <person name="Attardo G.M."/>
            <person name="Benoit J.B."/>
            <person name="Bornberg-Bauer E."/>
            <person name="Tobe S.S."/>
        </authorList>
    </citation>
    <scope>NUCLEOTIDE SEQUENCE</scope>
    <source>
        <strain evidence="2">Stay&amp;Tobe</strain>
    </source>
</reference>
<sequence length="65" mass="7246">VSLLPILFNGNLDFSNMYSLKAFGGMHVAKALRKVVILGYVVCNICITITLVYAFMASLCVFFMY</sequence>
<keyword evidence="1" id="KW-1133">Transmembrane helix</keyword>
<organism evidence="2 3">
    <name type="scientific">Diploptera punctata</name>
    <name type="common">Pacific beetle cockroach</name>
    <dbReference type="NCBI Taxonomy" id="6984"/>
    <lineage>
        <taxon>Eukaryota</taxon>
        <taxon>Metazoa</taxon>
        <taxon>Ecdysozoa</taxon>
        <taxon>Arthropoda</taxon>
        <taxon>Hexapoda</taxon>
        <taxon>Insecta</taxon>
        <taxon>Pterygota</taxon>
        <taxon>Neoptera</taxon>
        <taxon>Polyneoptera</taxon>
        <taxon>Dictyoptera</taxon>
        <taxon>Blattodea</taxon>
        <taxon>Blaberoidea</taxon>
        <taxon>Blaberidae</taxon>
        <taxon>Diplopterinae</taxon>
        <taxon>Diploptera</taxon>
    </lineage>
</organism>
<feature type="non-terminal residue" evidence="2">
    <location>
        <position position="65"/>
    </location>
</feature>